<keyword evidence="2" id="KW-0813">Transport</keyword>
<evidence type="ECO:0000256" key="4">
    <source>
        <dbReference type="ARBA" id="ARBA00022496"/>
    </source>
</evidence>
<dbReference type="AlphaFoldDB" id="A0A1C3TS32"/>
<dbReference type="GO" id="GO:0015344">
    <property type="term" value="F:siderophore uptake transmembrane transporter activity"/>
    <property type="evidence" value="ECO:0007669"/>
    <property type="project" value="TreeGrafter"/>
</dbReference>
<evidence type="ECO:0000313" key="14">
    <source>
        <dbReference type="EMBL" id="SCB05995.1"/>
    </source>
</evidence>
<keyword evidence="6" id="KW-0732">Signal</keyword>
<dbReference type="GO" id="GO:0009279">
    <property type="term" value="C:cell outer membrane"/>
    <property type="evidence" value="ECO:0007669"/>
    <property type="project" value="UniProtKB-SubCell"/>
</dbReference>
<evidence type="ECO:0000259" key="13">
    <source>
        <dbReference type="Pfam" id="PF00593"/>
    </source>
</evidence>
<comment type="subcellular location">
    <subcellularLocation>
        <location evidence="1">Cell outer membrane</location>
        <topology evidence="1">Multi-pass membrane protein</topology>
    </subcellularLocation>
</comment>
<dbReference type="PATRIC" id="fig|1261556.5.peg.3433"/>
<evidence type="ECO:0000256" key="5">
    <source>
        <dbReference type="ARBA" id="ARBA00022692"/>
    </source>
</evidence>
<evidence type="ECO:0000256" key="2">
    <source>
        <dbReference type="ARBA" id="ARBA00022448"/>
    </source>
</evidence>
<dbReference type="InterPro" id="IPR039426">
    <property type="entry name" value="TonB-dep_rcpt-like"/>
</dbReference>
<feature type="domain" description="TonB-dependent receptor-like beta-barrel" evidence="13">
    <location>
        <begin position="81"/>
        <end position="348"/>
    </location>
</feature>
<reference evidence="15" key="1">
    <citation type="submission" date="2016-07" db="EMBL/GenBank/DDBJ databases">
        <authorList>
            <person name="Jaenicke Sebastian"/>
        </authorList>
    </citation>
    <scope>NUCLEOTIDE SEQUENCE [LARGE SCALE GENOMIC DNA]</scope>
</reference>
<dbReference type="EMBL" id="LT604072">
    <property type="protein sequence ID" value="SCB05995.1"/>
    <property type="molecule type" value="Genomic_DNA"/>
</dbReference>
<evidence type="ECO:0000256" key="6">
    <source>
        <dbReference type="ARBA" id="ARBA00022729"/>
    </source>
</evidence>
<evidence type="ECO:0000256" key="10">
    <source>
        <dbReference type="ARBA" id="ARBA00023136"/>
    </source>
</evidence>
<dbReference type="PANTHER" id="PTHR32552:SF89">
    <property type="entry name" value="CATECHOLATE SIDEROPHORE RECEPTOR FIU"/>
    <property type="match status" value="1"/>
</dbReference>
<dbReference type="InterPro" id="IPR036942">
    <property type="entry name" value="Beta-barrel_TonB_sf"/>
</dbReference>
<feature type="compositionally biased region" description="Basic residues" evidence="12">
    <location>
        <begin position="390"/>
        <end position="404"/>
    </location>
</feature>
<accession>A0A1C3TS32</accession>
<proteinExistence type="predicted"/>
<keyword evidence="9" id="KW-0798">TonB box</keyword>
<dbReference type="InterPro" id="IPR000531">
    <property type="entry name" value="Beta-barrel_TonB"/>
</dbReference>
<dbReference type="Proteomes" id="UP000093071">
    <property type="component" value="Chromosome I"/>
</dbReference>
<evidence type="ECO:0000256" key="12">
    <source>
        <dbReference type="SAM" id="MobiDB-lite"/>
    </source>
</evidence>
<evidence type="ECO:0000256" key="1">
    <source>
        <dbReference type="ARBA" id="ARBA00004571"/>
    </source>
</evidence>
<organism evidence="14 15">
    <name type="scientific">Xanthomonas translucens pv. translucens DSM 18974</name>
    <dbReference type="NCBI Taxonomy" id="1261556"/>
    <lineage>
        <taxon>Bacteria</taxon>
        <taxon>Pseudomonadati</taxon>
        <taxon>Pseudomonadota</taxon>
        <taxon>Gammaproteobacteria</taxon>
        <taxon>Lysobacterales</taxon>
        <taxon>Lysobacteraceae</taxon>
        <taxon>Xanthomonas</taxon>
        <taxon>Xanthomonas translucens group</taxon>
    </lineage>
</organism>
<keyword evidence="5" id="KW-0812">Transmembrane</keyword>
<dbReference type="Gene3D" id="2.40.170.20">
    <property type="entry name" value="TonB-dependent receptor, beta-barrel domain"/>
    <property type="match status" value="1"/>
</dbReference>
<keyword evidence="3" id="KW-1134">Transmembrane beta strand</keyword>
<evidence type="ECO:0000256" key="3">
    <source>
        <dbReference type="ARBA" id="ARBA00022452"/>
    </source>
</evidence>
<protein>
    <recommendedName>
        <fullName evidence="13">TonB-dependent receptor-like beta-barrel domain-containing protein</fullName>
    </recommendedName>
</protein>
<evidence type="ECO:0000256" key="7">
    <source>
        <dbReference type="ARBA" id="ARBA00023004"/>
    </source>
</evidence>
<feature type="region of interest" description="Disordered" evidence="12">
    <location>
        <begin position="386"/>
        <end position="411"/>
    </location>
</feature>
<evidence type="ECO:0000256" key="11">
    <source>
        <dbReference type="ARBA" id="ARBA00023237"/>
    </source>
</evidence>
<keyword evidence="10" id="KW-0472">Membrane</keyword>
<keyword evidence="11" id="KW-0998">Cell outer membrane</keyword>
<dbReference type="Pfam" id="PF00593">
    <property type="entry name" value="TonB_dep_Rec_b-barrel"/>
    <property type="match status" value="1"/>
</dbReference>
<keyword evidence="4" id="KW-0410">Iron transport</keyword>
<dbReference type="SUPFAM" id="SSF56935">
    <property type="entry name" value="Porins"/>
    <property type="match status" value="1"/>
</dbReference>
<keyword evidence="7" id="KW-0408">Iron</keyword>
<sequence length="443" mass="48632">MQGRDDWIPPYLVDVTNDGSSKPESEYTAGRTVYGGSDLGEIYFVTPTGAAATMLAGCSGSATLPAESDPACDPAGSQAVQSYRHSHYDNHRAGVTADAEWRTDLGAIDNTVRSGVWLEKYQRSVTRDWHRLLNVGSNIAFDHVPYWLQFKDNYDTDERMYYVEDVMRYGNFAWRMGVKQFFVDQTRDRRIGDSEHVESDSHSDPLFSAGLTWTTPVQGLEAFAGYSQNFAAIPSGVLGETDPVALSLVKPETADNIELGLRMSRWPLTGSVTVYDIRFDNRILYVPKTFVSGIDYLGESDSVYETSAACMRAAWKRRWATRVNGAYTFNKATYLGSGDADRDTALESPPPRLAGDRAATQHAGGLCRLAGPGLGVRHLRALPRQALPGRRGRQRQRVHRRTAHGRADPDAGSVIAQPACCALAGGLVTPASSFRPDLPMPTP</sequence>
<name>A0A1C3TS32_XANCT</name>
<keyword evidence="8" id="KW-0406">Ion transport</keyword>
<evidence type="ECO:0000256" key="8">
    <source>
        <dbReference type="ARBA" id="ARBA00023065"/>
    </source>
</evidence>
<evidence type="ECO:0000256" key="9">
    <source>
        <dbReference type="ARBA" id="ARBA00023077"/>
    </source>
</evidence>
<dbReference type="PANTHER" id="PTHR32552">
    <property type="entry name" value="FERRICHROME IRON RECEPTOR-RELATED"/>
    <property type="match status" value="1"/>
</dbReference>
<evidence type="ECO:0000313" key="15">
    <source>
        <dbReference type="Proteomes" id="UP000093071"/>
    </source>
</evidence>
<gene>
    <name evidence="14" type="ORF">BN444_03074</name>
</gene>